<dbReference type="InterPro" id="IPR002119">
    <property type="entry name" value="Histone_H2A"/>
</dbReference>
<dbReference type="PRINTS" id="PR00620">
    <property type="entry name" value="HISTONEH2A"/>
</dbReference>
<evidence type="ECO:0000259" key="2">
    <source>
        <dbReference type="Pfam" id="PF00125"/>
    </source>
</evidence>
<dbReference type="SUPFAM" id="SSF47113">
    <property type="entry name" value="Histone-fold"/>
    <property type="match status" value="1"/>
</dbReference>
<dbReference type="CDD" id="cd00074">
    <property type="entry name" value="HFD_H2A"/>
    <property type="match status" value="1"/>
</dbReference>
<evidence type="ECO:0000313" key="4">
    <source>
        <dbReference type="Proteomes" id="UP001176941"/>
    </source>
</evidence>
<organism evidence="3 4">
    <name type="scientific">Rangifer tarandus platyrhynchus</name>
    <name type="common">Svalbard reindeer</name>
    <dbReference type="NCBI Taxonomy" id="3082113"/>
    <lineage>
        <taxon>Eukaryota</taxon>
        <taxon>Metazoa</taxon>
        <taxon>Chordata</taxon>
        <taxon>Craniata</taxon>
        <taxon>Vertebrata</taxon>
        <taxon>Euteleostomi</taxon>
        <taxon>Mammalia</taxon>
        <taxon>Eutheria</taxon>
        <taxon>Laurasiatheria</taxon>
        <taxon>Artiodactyla</taxon>
        <taxon>Ruminantia</taxon>
        <taxon>Pecora</taxon>
        <taxon>Cervidae</taxon>
        <taxon>Odocoileinae</taxon>
        <taxon>Rangifer</taxon>
    </lineage>
</organism>
<dbReference type="InterPro" id="IPR009072">
    <property type="entry name" value="Histone-fold"/>
</dbReference>
<sequence>MSRGRHLWNCRCSKRHSRSTRAKLQLLVSRVDRLLREGQFANRLSSATPIFLAGILQYLTANILNLAEKEARANHRIHITPEHVQRALIKNEIFCRLFEPNAFTRTTAAPTPRKKK</sequence>
<dbReference type="EMBL" id="OX460343">
    <property type="protein sequence ID" value="CAI9180337.1"/>
    <property type="molecule type" value="Genomic_DNA"/>
</dbReference>
<comment type="subcellular location">
    <subcellularLocation>
        <location evidence="1">Nucleus</location>
    </subcellularLocation>
</comment>
<dbReference type="InterPro" id="IPR007125">
    <property type="entry name" value="H2A/H2B/H3"/>
</dbReference>
<proteinExistence type="inferred from homology"/>
<name>A0ABN9A265_RANTA</name>
<evidence type="ECO:0000256" key="1">
    <source>
        <dbReference type="RuleBase" id="RU003767"/>
    </source>
</evidence>
<evidence type="ECO:0000313" key="3">
    <source>
        <dbReference type="EMBL" id="CAI9180337.1"/>
    </source>
</evidence>
<accession>A0ABN9A265</accession>
<keyword evidence="1" id="KW-0238">DNA-binding</keyword>
<keyword evidence="1" id="KW-0158">Chromosome</keyword>
<keyword evidence="1" id="KW-0539">Nucleus</keyword>
<feature type="domain" description="Core Histone H2A/H2B/H3" evidence="2">
    <location>
        <begin position="14"/>
        <end position="88"/>
    </location>
</feature>
<dbReference type="SMART" id="SM00414">
    <property type="entry name" value="H2A"/>
    <property type="match status" value="1"/>
</dbReference>
<dbReference type="Pfam" id="PF00125">
    <property type="entry name" value="Histone"/>
    <property type="match status" value="1"/>
</dbReference>
<comment type="subunit">
    <text evidence="1">The nucleosome is a histone octamer containing two molecules each of H2A, H2B, H3 and H4 assembled in one H3-H4 heterotetramer and two H2A-H2B heterodimers. The octamer wraps approximately 147 bp of DNA.</text>
</comment>
<comment type="similarity">
    <text evidence="1">Belongs to the histone H2A family.</text>
</comment>
<keyword evidence="1" id="KW-0544">Nucleosome core</keyword>
<protein>
    <recommendedName>
        <fullName evidence="1">Histone H2A</fullName>
    </recommendedName>
</protein>
<dbReference type="Gene3D" id="1.10.20.10">
    <property type="entry name" value="Histone, subunit A"/>
    <property type="match status" value="1"/>
</dbReference>
<dbReference type="PANTHER" id="PTHR23430">
    <property type="entry name" value="HISTONE H2A"/>
    <property type="match status" value="1"/>
</dbReference>
<keyword evidence="4" id="KW-1185">Reference proteome</keyword>
<reference evidence="3" key="1">
    <citation type="submission" date="2023-04" db="EMBL/GenBank/DDBJ databases">
        <authorList>
            <consortium name="ELIXIR-Norway"/>
        </authorList>
    </citation>
    <scope>NUCLEOTIDE SEQUENCE [LARGE SCALE GENOMIC DNA]</scope>
</reference>
<gene>
    <name evidence="3" type="ORF">MRATA1EN1_LOCUS29299</name>
</gene>
<dbReference type="Proteomes" id="UP001176941">
    <property type="component" value="Chromosome X"/>
</dbReference>